<dbReference type="AlphaFoldDB" id="A0A1T4NP57"/>
<dbReference type="STRING" id="1122188.SAMN02745674_00848"/>
<evidence type="ECO:0000256" key="1">
    <source>
        <dbReference type="ARBA" id="ARBA00001946"/>
    </source>
</evidence>
<dbReference type="NCBIfam" id="TIGR00254">
    <property type="entry name" value="GGDEF"/>
    <property type="match status" value="1"/>
</dbReference>
<dbReference type="Pfam" id="PF00990">
    <property type="entry name" value="GGDEF"/>
    <property type="match status" value="1"/>
</dbReference>
<dbReference type="RefSeq" id="WP_078757485.1">
    <property type="nucleotide sequence ID" value="NZ_FUXP01000002.1"/>
</dbReference>
<evidence type="ECO:0000259" key="5">
    <source>
        <dbReference type="PROSITE" id="PS50887"/>
    </source>
</evidence>
<dbReference type="InterPro" id="IPR043128">
    <property type="entry name" value="Rev_trsase/Diguanyl_cyclase"/>
</dbReference>
<organism evidence="6 7">
    <name type="scientific">Lysobacter spongiicola DSM 21749</name>
    <dbReference type="NCBI Taxonomy" id="1122188"/>
    <lineage>
        <taxon>Bacteria</taxon>
        <taxon>Pseudomonadati</taxon>
        <taxon>Pseudomonadota</taxon>
        <taxon>Gammaproteobacteria</taxon>
        <taxon>Lysobacterales</taxon>
        <taxon>Lysobacteraceae</taxon>
        <taxon>Novilysobacter</taxon>
    </lineage>
</organism>
<dbReference type="Gene3D" id="3.30.70.270">
    <property type="match status" value="1"/>
</dbReference>
<dbReference type="PROSITE" id="PS50887">
    <property type="entry name" value="GGDEF"/>
    <property type="match status" value="1"/>
</dbReference>
<sequence length="218" mass="24017">MADSHLQSSGTTPDEQPTERSQLAIYWLVIAFSAALGLLLRRYRFAFAVQSLLAHEALQAQARTDTLTGLLNRNGWNRQAARMFQYHRNRDRPLCAVFFDIDHFKRVNDTHGHAVGDRILVQLATAIRQHLPDGAVAARFGGEEFVVLLPAAELPTASTYAEAVRGGFATAARARGVRVSAGIARRRPSDSLSRLLRRADEGLYAAKAAGRDRVVVVE</sequence>
<dbReference type="EC" id="2.7.7.65" evidence="2"/>
<dbReference type="PANTHER" id="PTHR45138:SF9">
    <property type="entry name" value="DIGUANYLATE CYCLASE DGCM-RELATED"/>
    <property type="match status" value="1"/>
</dbReference>
<dbReference type="InterPro" id="IPR050469">
    <property type="entry name" value="Diguanylate_Cyclase"/>
</dbReference>
<comment type="catalytic activity">
    <reaction evidence="3">
        <text>2 GTP = 3',3'-c-di-GMP + 2 diphosphate</text>
        <dbReference type="Rhea" id="RHEA:24898"/>
        <dbReference type="ChEBI" id="CHEBI:33019"/>
        <dbReference type="ChEBI" id="CHEBI:37565"/>
        <dbReference type="ChEBI" id="CHEBI:58805"/>
        <dbReference type="EC" id="2.7.7.65"/>
    </reaction>
</comment>
<evidence type="ECO:0000256" key="3">
    <source>
        <dbReference type="ARBA" id="ARBA00034247"/>
    </source>
</evidence>
<protein>
    <recommendedName>
        <fullName evidence="2">diguanylate cyclase</fullName>
        <ecNumber evidence="2">2.7.7.65</ecNumber>
    </recommendedName>
</protein>
<keyword evidence="4" id="KW-1133">Transmembrane helix</keyword>
<proteinExistence type="predicted"/>
<dbReference type="PANTHER" id="PTHR45138">
    <property type="entry name" value="REGULATORY COMPONENTS OF SENSORY TRANSDUCTION SYSTEM"/>
    <property type="match status" value="1"/>
</dbReference>
<dbReference type="FunFam" id="3.30.70.270:FF:000001">
    <property type="entry name" value="Diguanylate cyclase domain protein"/>
    <property type="match status" value="1"/>
</dbReference>
<dbReference type="EMBL" id="FUXP01000002">
    <property type="protein sequence ID" value="SJZ81100.1"/>
    <property type="molecule type" value="Genomic_DNA"/>
</dbReference>
<dbReference type="InterPro" id="IPR029787">
    <property type="entry name" value="Nucleotide_cyclase"/>
</dbReference>
<dbReference type="SMART" id="SM00267">
    <property type="entry name" value="GGDEF"/>
    <property type="match status" value="1"/>
</dbReference>
<feature type="domain" description="GGDEF" evidence="5">
    <location>
        <begin position="92"/>
        <end position="218"/>
    </location>
</feature>
<dbReference type="GO" id="GO:0052621">
    <property type="term" value="F:diguanylate cyclase activity"/>
    <property type="evidence" value="ECO:0007669"/>
    <property type="project" value="UniProtKB-EC"/>
</dbReference>
<dbReference type="GO" id="GO:0005886">
    <property type="term" value="C:plasma membrane"/>
    <property type="evidence" value="ECO:0007669"/>
    <property type="project" value="TreeGrafter"/>
</dbReference>
<name>A0A1T4NP57_9GAMM</name>
<keyword evidence="7" id="KW-1185">Reference proteome</keyword>
<dbReference type="OrthoDB" id="9803824at2"/>
<gene>
    <name evidence="6" type="ORF">SAMN02745674_00848</name>
</gene>
<evidence type="ECO:0000313" key="6">
    <source>
        <dbReference type="EMBL" id="SJZ81100.1"/>
    </source>
</evidence>
<dbReference type="Proteomes" id="UP000190061">
    <property type="component" value="Unassembled WGS sequence"/>
</dbReference>
<dbReference type="CDD" id="cd01949">
    <property type="entry name" value="GGDEF"/>
    <property type="match status" value="1"/>
</dbReference>
<dbReference type="GO" id="GO:1902201">
    <property type="term" value="P:negative regulation of bacterial-type flagellum-dependent cell motility"/>
    <property type="evidence" value="ECO:0007669"/>
    <property type="project" value="TreeGrafter"/>
</dbReference>
<dbReference type="InterPro" id="IPR000160">
    <property type="entry name" value="GGDEF_dom"/>
</dbReference>
<evidence type="ECO:0000256" key="4">
    <source>
        <dbReference type="SAM" id="Phobius"/>
    </source>
</evidence>
<keyword evidence="4" id="KW-0812">Transmembrane</keyword>
<evidence type="ECO:0000313" key="7">
    <source>
        <dbReference type="Proteomes" id="UP000190061"/>
    </source>
</evidence>
<accession>A0A1T4NP57</accession>
<reference evidence="6 7" key="1">
    <citation type="submission" date="2017-02" db="EMBL/GenBank/DDBJ databases">
        <authorList>
            <person name="Peterson S.W."/>
        </authorList>
    </citation>
    <scope>NUCLEOTIDE SEQUENCE [LARGE SCALE GENOMIC DNA]</scope>
    <source>
        <strain evidence="6 7">DSM 21749</strain>
    </source>
</reference>
<keyword evidence="4" id="KW-0472">Membrane</keyword>
<comment type="cofactor">
    <cofactor evidence="1">
        <name>Mg(2+)</name>
        <dbReference type="ChEBI" id="CHEBI:18420"/>
    </cofactor>
</comment>
<evidence type="ECO:0000256" key="2">
    <source>
        <dbReference type="ARBA" id="ARBA00012528"/>
    </source>
</evidence>
<feature type="transmembrane region" description="Helical" evidence="4">
    <location>
        <begin position="23"/>
        <end position="40"/>
    </location>
</feature>
<dbReference type="GO" id="GO:0043709">
    <property type="term" value="P:cell adhesion involved in single-species biofilm formation"/>
    <property type="evidence" value="ECO:0007669"/>
    <property type="project" value="TreeGrafter"/>
</dbReference>
<dbReference type="SUPFAM" id="SSF55073">
    <property type="entry name" value="Nucleotide cyclase"/>
    <property type="match status" value="1"/>
</dbReference>